<dbReference type="GO" id="GO:0047632">
    <property type="term" value="F:agmatine deiminase activity"/>
    <property type="evidence" value="ECO:0007669"/>
    <property type="project" value="UniProtKB-UniRule"/>
</dbReference>
<name>I3CBM4_9GAMM</name>
<dbReference type="Proteomes" id="UP000005744">
    <property type="component" value="Unassembled WGS sequence"/>
</dbReference>
<dbReference type="InterPro" id="IPR017754">
    <property type="entry name" value="Agmatine_deiminase"/>
</dbReference>
<dbReference type="RefSeq" id="WP_002682572.1">
    <property type="nucleotide sequence ID" value="NZ_JH600070.1"/>
</dbReference>
<dbReference type="Gene3D" id="3.75.10.10">
    <property type="entry name" value="L-arginine/glycine Amidinotransferase, Chain A"/>
    <property type="match status" value="1"/>
</dbReference>
<proteinExistence type="inferred from homology"/>
<evidence type="ECO:0000313" key="4">
    <source>
        <dbReference type="Proteomes" id="UP000005744"/>
    </source>
</evidence>
<dbReference type="NCBIfam" id="TIGR03380">
    <property type="entry name" value="agmatine_aguA"/>
    <property type="match status" value="1"/>
</dbReference>
<dbReference type="HAMAP" id="MF_01841">
    <property type="entry name" value="Agmatine_deimin"/>
    <property type="match status" value="1"/>
</dbReference>
<dbReference type="AlphaFoldDB" id="I3CBM4"/>
<dbReference type="EC" id="3.5.3.12" evidence="2"/>
<evidence type="ECO:0000256" key="1">
    <source>
        <dbReference type="ARBA" id="ARBA00022801"/>
    </source>
</evidence>
<keyword evidence="1 2" id="KW-0378">Hydrolase</keyword>
<dbReference type="Pfam" id="PF04371">
    <property type="entry name" value="PAD_porph"/>
    <property type="match status" value="1"/>
</dbReference>
<dbReference type="GO" id="GO:0009446">
    <property type="term" value="P:putrescine biosynthetic process"/>
    <property type="evidence" value="ECO:0007669"/>
    <property type="project" value="InterPro"/>
</dbReference>
<organism evidence="3 4">
    <name type="scientific">Beggiatoa alba B18LD</name>
    <dbReference type="NCBI Taxonomy" id="395493"/>
    <lineage>
        <taxon>Bacteria</taxon>
        <taxon>Pseudomonadati</taxon>
        <taxon>Pseudomonadota</taxon>
        <taxon>Gammaproteobacteria</taxon>
        <taxon>Thiotrichales</taxon>
        <taxon>Thiotrichaceae</taxon>
        <taxon>Beggiatoa</taxon>
    </lineage>
</organism>
<comment type="catalytic activity">
    <reaction evidence="2">
        <text>agmatine + H2O = N-carbamoylputrescine + NH4(+)</text>
        <dbReference type="Rhea" id="RHEA:18037"/>
        <dbReference type="ChEBI" id="CHEBI:15377"/>
        <dbReference type="ChEBI" id="CHEBI:28938"/>
        <dbReference type="ChEBI" id="CHEBI:58145"/>
        <dbReference type="ChEBI" id="CHEBI:58318"/>
        <dbReference type="EC" id="3.5.3.12"/>
    </reaction>
</comment>
<gene>
    <name evidence="2" type="primary">aguA</name>
    <name evidence="3" type="ORF">BegalDRAFT_0093</name>
</gene>
<dbReference type="EMBL" id="JH600070">
    <property type="protein sequence ID" value="EIJ41017.1"/>
    <property type="molecule type" value="Genomic_DNA"/>
</dbReference>
<dbReference type="eggNOG" id="COG2957">
    <property type="taxonomic scope" value="Bacteria"/>
</dbReference>
<dbReference type="OrthoDB" id="9808013at2"/>
<protein>
    <recommendedName>
        <fullName evidence="2">Putative agmatine deiminase</fullName>
        <ecNumber evidence="2">3.5.3.12</ecNumber>
    </recommendedName>
    <alternativeName>
        <fullName evidence="2">Agmatine iminohydrolase</fullName>
    </alternativeName>
</protein>
<sequence>MTTPKKEGFFMPAEWHPHSRCWMAYPCRVGVWDDLDVARRAYAQVAQAIARFEPVTMLTPAEFIADAQKVCGSTVSVMEMGLDDSWTRDMAPTFVIHPDGKLAGVDWEFNAWGRKYETYDTDALVAEKLLAQTNIQRFIAPLILEGGSIHVDGEGTVLTTEECLLNPNRNPQLSKAEIESYLCEYLNVTKVIWLEKGLKYDETDGHIDEVACFVRPGVVMAITTNDPTDENYAILQANLKKLRSSTDAKGRPLEVIEIEQPSPQYHRGARLTLSYINFYIANGGIVMAAFNDAKYDALAYEAMRKAFPSHEIVQIPALDIFKGGGGIHCITQQQPVP</sequence>
<dbReference type="STRING" id="395493.BegalDRAFT_0093"/>
<accession>I3CBM4</accession>
<feature type="active site" description="Amidino-cysteine intermediate" evidence="2">
    <location>
        <position position="329"/>
    </location>
</feature>
<dbReference type="SUPFAM" id="SSF55909">
    <property type="entry name" value="Pentein"/>
    <property type="match status" value="1"/>
</dbReference>
<dbReference type="HOGENOM" id="CLU_037682_0_0_6"/>
<evidence type="ECO:0000313" key="3">
    <source>
        <dbReference type="EMBL" id="EIJ41017.1"/>
    </source>
</evidence>
<evidence type="ECO:0000256" key="2">
    <source>
        <dbReference type="HAMAP-Rule" id="MF_01841"/>
    </source>
</evidence>
<dbReference type="PANTHER" id="PTHR31377:SF0">
    <property type="entry name" value="AGMATINE DEIMINASE-RELATED"/>
    <property type="match status" value="1"/>
</dbReference>
<keyword evidence="4" id="KW-1185">Reference proteome</keyword>
<dbReference type="InterPro" id="IPR007466">
    <property type="entry name" value="Peptidyl-Arg-deiminase_porph"/>
</dbReference>
<dbReference type="PANTHER" id="PTHR31377">
    <property type="entry name" value="AGMATINE DEIMINASE-RELATED"/>
    <property type="match status" value="1"/>
</dbReference>
<dbReference type="GO" id="GO:0004668">
    <property type="term" value="F:protein-arginine deiminase activity"/>
    <property type="evidence" value="ECO:0007669"/>
    <property type="project" value="InterPro"/>
</dbReference>
<comment type="similarity">
    <text evidence="2">Belongs to the agmatine deiminase family.</text>
</comment>
<reference evidence="3 4" key="1">
    <citation type="submission" date="2011-11" db="EMBL/GenBank/DDBJ databases">
        <title>Improved High-Quality Draft sequence of Beggiatoa alba B18lD.</title>
        <authorList>
            <consortium name="US DOE Joint Genome Institute"/>
            <person name="Lucas S."/>
            <person name="Han J."/>
            <person name="Lapidus A."/>
            <person name="Cheng J.-F."/>
            <person name="Goodwin L."/>
            <person name="Pitluck S."/>
            <person name="Peters L."/>
            <person name="Mikhailova N."/>
            <person name="Held B."/>
            <person name="Detter J.C."/>
            <person name="Han C."/>
            <person name="Tapia R."/>
            <person name="Land M."/>
            <person name="Hauser L."/>
            <person name="Kyrpides N."/>
            <person name="Ivanova N."/>
            <person name="Pagani I."/>
            <person name="Samuel K."/>
            <person name="Teske A."/>
            <person name="Mueller J."/>
            <person name="Woyke T."/>
        </authorList>
    </citation>
    <scope>NUCLEOTIDE SEQUENCE [LARGE SCALE GENOMIC DNA]</scope>
    <source>
        <strain evidence="3 4">B18LD</strain>
    </source>
</reference>